<sequence>MQRPHHPNTPLLSPLGAPCSEPPWAVLTAVDMVKKEIVWEIPLGDVGAMMGSPFSMMLGTPGAGGPLATAGGLVFIGYSLDDTLRAFDIKTGEVLWSDKLPAGGNAVPVSYEIDGEQYIFFTAGGHSMYQSTPGDSVLAYKLKK</sequence>
<evidence type="ECO:0000313" key="3">
    <source>
        <dbReference type="Proteomes" id="UP000610558"/>
    </source>
</evidence>
<dbReference type="InterPro" id="IPR018391">
    <property type="entry name" value="PQQ_b-propeller_rpt"/>
</dbReference>
<feature type="domain" description="Pyrrolo-quinoline quinone repeat" evidence="1">
    <location>
        <begin position="8"/>
        <end position="119"/>
    </location>
</feature>
<dbReference type="Proteomes" id="UP000610558">
    <property type="component" value="Unassembled WGS sequence"/>
</dbReference>
<organism evidence="2 3">
    <name type="scientific">Spongiibacter pelagi</name>
    <dbReference type="NCBI Taxonomy" id="2760804"/>
    <lineage>
        <taxon>Bacteria</taxon>
        <taxon>Pseudomonadati</taxon>
        <taxon>Pseudomonadota</taxon>
        <taxon>Gammaproteobacteria</taxon>
        <taxon>Cellvibrionales</taxon>
        <taxon>Spongiibacteraceae</taxon>
        <taxon>Spongiibacter</taxon>
    </lineage>
</organism>
<gene>
    <name evidence="2" type="ORF">IB286_10920</name>
</gene>
<dbReference type="EMBL" id="JACXLD010000006">
    <property type="protein sequence ID" value="MBD2859516.1"/>
    <property type="molecule type" value="Genomic_DNA"/>
</dbReference>
<name>A0A927GWA1_9GAMM</name>
<proteinExistence type="predicted"/>
<dbReference type="SMART" id="SM00564">
    <property type="entry name" value="PQQ"/>
    <property type="match status" value="1"/>
</dbReference>
<dbReference type="SUPFAM" id="SSF50998">
    <property type="entry name" value="Quinoprotein alcohol dehydrogenase-like"/>
    <property type="match status" value="1"/>
</dbReference>
<accession>A0A927GWA1</accession>
<dbReference type="RefSeq" id="WP_190765455.1">
    <property type="nucleotide sequence ID" value="NZ_JACXLD010000006.1"/>
</dbReference>
<evidence type="ECO:0000259" key="1">
    <source>
        <dbReference type="Pfam" id="PF01011"/>
    </source>
</evidence>
<evidence type="ECO:0000313" key="2">
    <source>
        <dbReference type="EMBL" id="MBD2859516.1"/>
    </source>
</evidence>
<protein>
    <submittedName>
        <fullName evidence="2">PQQ-binding-like beta-propeller repeat protein</fullName>
    </submittedName>
</protein>
<dbReference type="Gene3D" id="2.140.10.10">
    <property type="entry name" value="Quinoprotein alcohol dehydrogenase-like superfamily"/>
    <property type="match status" value="1"/>
</dbReference>
<dbReference type="InterPro" id="IPR002372">
    <property type="entry name" value="PQQ_rpt_dom"/>
</dbReference>
<dbReference type="InterPro" id="IPR011047">
    <property type="entry name" value="Quinoprotein_ADH-like_sf"/>
</dbReference>
<dbReference type="Pfam" id="PF01011">
    <property type="entry name" value="PQQ"/>
    <property type="match status" value="1"/>
</dbReference>
<dbReference type="AlphaFoldDB" id="A0A927GWA1"/>
<keyword evidence="3" id="KW-1185">Reference proteome</keyword>
<reference evidence="2" key="1">
    <citation type="submission" date="2020-09" db="EMBL/GenBank/DDBJ databases">
        <authorList>
            <person name="Yoon J.-W."/>
        </authorList>
    </citation>
    <scope>NUCLEOTIDE SEQUENCE</scope>
    <source>
        <strain evidence="2">KMU-158</strain>
    </source>
</reference>
<comment type="caution">
    <text evidence="2">The sequence shown here is derived from an EMBL/GenBank/DDBJ whole genome shotgun (WGS) entry which is preliminary data.</text>
</comment>